<dbReference type="InterPro" id="IPR057666">
    <property type="entry name" value="DrpA_SLOG"/>
</dbReference>
<comment type="similarity">
    <text evidence="1">Belongs to the DprA/Smf family.</text>
</comment>
<dbReference type="RefSeq" id="WP_021013322.1">
    <property type="nucleotide sequence ID" value="NZ_CP025084.1"/>
</dbReference>
<name>A0A2I5T3V8_SERS3</name>
<keyword evidence="7" id="KW-1185">Reference proteome</keyword>
<evidence type="ECO:0000256" key="1">
    <source>
        <dbReference type="ARBA" id="ARBA00006525"/>
    </source>
</evidence>
<dbReference type="SUPFAM" id="SSF102405">
    <property type="entry name" value="MCP/YpsA-like"/>
    <property type="match status" value="1"/>
</dbReference>
<sequence length="377" mass="41138">MTDTEVWLRLASVRGLGAKQTAKLARQLLDSKDYSPDFMLSLGLNATQIEQFLTFDRACLENTLCWLDQPGHDLLTYSDTNYPPLLNNISSPPVLLFVAGDSHLLALPQIAIVGSRDNSAYGEQWGRYFAQELSLNDLIVTSGLAIGIDGIAHRSALEMGGKTIAVLGSGLKSIYPHRHRPLAERILEQGGALVSEFALTAPPVPANFPRRNRIISGLSLGVLVVEASRRSGSLVTARYALEQNREIFALPGPIGNPMMEGTHWLIQQGAYLVTHPKDILEQLNSSLQWFSGLPNESTGETISIRYDELELPFADVLANVGDEVTPVDVVAERAGQPVPEVVSKLLDLELAGWIAAVPGGYVRLRRAGHVRRTHVLV</sequence>
<dbReference type="EMBL" id="CP025084">
    <property type="protein sequence ID" value="AUH03527.1"/>
    <property type="molecule type" value="Genomic_DNA"/>
</dbReference>
<dbReference type="GO" id="GO:0009294">
    <property type="term" value="P:DNA-mediated transformation"/>
    <property type="evidence" value="ECO:0007669"/>
    <property type="project" value="InterPro"/>
</dbReference>
<proteinExistence type="inferred from homology"/>
<feature type="domain" description="DprA winged helix" evidence="3">
    <location>
        <begin position="309"/>
        <end position="360"/>
    </location>
</feature>
<dbReference type="NCBIfam" id="TIGR00732">
    <property type="entry name" value="dprA"/>
    <property type="match status" value="1"/>
</dbReference>
<evidence type="ECO:0000313" key="6">
    <source>
        <dbReference type="EMBL" id="AUH03527.1"/>
    </source>
</evidence>
<evidence type="ECO:0000259" key="3">
    <source>
        <dbReference type="Pfam" id="PF17782"/>
    </source>
</evidence>
<dbReference type="Gene3D" id="3.40.50.450">
    <property type="match status" value="1"/>
</dbReference>
<dbReference type="Pfam" id="PF25317">
    <property type="entry name" value="SAM_SMF"/>
    <property type="match status" value="1"/>
</dbReference>
<evidence type="ECO:0000259" key="2">
    <source>
        <dbReference type="Pfam" id="PF02481"/>
    </source>
</evidence>
<evidence type="ECO:0000313" key="8">
    <source>
        <dbReference type="Proteomes" id="UP000233778"/>
    </source>
</evidence>
<dbReference type="Proteomes" id="UP000017700">
    <property type="component" value="Chromosome"/>
</dbReference>
<reference evidence="6" key="2">
    <citation type="submission" date="2013-09" db="EMBL/GenBank/DDBJ databases">
        <authorList>
            <person name="Wang G."/>
            <person name="Yang Y."/>
            <person name="Su Y."/>
        </authorList>
    </citation>
    <scope>NUCLEOTIDE SEQUENCE</scope>
    <source>
        <strain evidence="6">ATCC 39006</strain>
    </source>
</reference>
<dbReference type="PANTHER" id="PTHR43022:SF1">
    <property type="entry name" value="PROTEIN SMF"/>
    <property type="match status" value="1"/>
</dbReference>
<dbReference type="InterPro" id="IPR003488">
    <property type="entry name" value="DprA"/>
</dbReference>
<reference evidence="6 7" key="1">
    <citation type="journal article" date="2013" name="Genome Announc.">
        <title>Draft genome sequence of Serratia sp. strain ATCC 39006, a model bacterium for analysis of the biosynthesis and regulation of prodigiosin, a carbapenem, and gas vesicles.</title>
        <authorList>
            <person name="Fineran P.C."/>
            <person name="Iglesias Cans M.C."/>
            <person name="Ramsay J.P."/>
            <person name="Wilf N.M."/>
            <person name="Cossyleon D."/>
            <person name="McNeil M.B."/>
            <person name="Williamson N.R."/>
            <person name="Monson R.E."/>
            <person name="Becher S.A."/>
            <person name="Stanton J.A."/>
            <person name="Brugger K."/>
            <person name="Brown S.D."/>
            <person name="Salmond G.P."/>
        </authorList>
    </citation>
    <scope>NUCLEOTIDE SEQUENCE [LARGE SCALE GENOMIC DNA]</scope>
    <source>
        <strain evidence="6">ATCC 39006</strain>
        <strain evidence="7">ATCC 39006 / SC 11482</strain>
    </source>
</reference>
<reference evidence="5 8" key="3">
    <citation type="submission" date="2017-11" db="EMBL/GenBank/DDBJ databases">
        <title>Complete genome sequence of Serratia sp. ATCC 39006 LacA.</title>
        <authorList>
            <person name="Hampton H.G."/>
            <person name="Jackson S.A."/>
            <person name="Jauregui R."/>
            <person name="Poulter G.T.M."/>
            <person name="Salmond G.P.C."/>
            <person name="Fineran P.C."/>
        </authorList>
    </citation>
    <scope>NUCLEOTIDE SEQUENCE [LARGE SCALE GENOMIC DNA]</scope>
    <source>
        <strain evidence="5 8">ATCC 39006</strain>
    </source>
</reference>
<dbReference type="OrthoDB" id="9785707at2"/>
<evidence type="ECO:0000313" key="5">
    <source>
        <dbReference type="EMBL" id="AUG99211.1"/>
    </source>
</evidence>
<dbReference type="Pfam" id="PF17782">
    <property type="entry name" value="WHD_DprA"/>
    <property type="match status" value="1"/>
</dbReference>
<reference evidence="6" key="4">
    <citation type="submission" date="2017-11" db="EMBL/GenBank/DDBJ databases">
        <title>Complete genome sequence of Serratia sp. ATCC 39006.</title>
        <authorList>
            <person name="Hampton H.G."/>
            <person name="Jackson S.A."/>
            <person name="Jauregui R."/>
            <person name="Poulter G.T.M."/>
            <person name="Salmond G.P.C."/>
            <person name="Fineran P.C."/>
        </authorList>
    </citation>
    <scope>NUCLEOTIDE SEQUENCE</scope>
    <source>
        <strain evidence="6">ATCC 39006</strain>
    </source>
</reference>
<dbReference type="EMBL" id="CP025085">
    <property type="protein sequence ID" value="AUG99211.1"/>
    <property type="molecule type" value="Genomic_DNA"/>
</dbReference>
<dbReference type="STRING" id="104623.Ser39006_00038"/>
<dbReference type="InterPro" id="IPR041614">
    <property type="entry name" value="DprA_WH"/>
</dbReference>
<dbReference type="PANTHER" id="PTHR43022">
    <property type="entry name" value="PROTEIN SMF"/>
    <property type="match status" value="1"/>
</dbReference>
<dbReference type="NCBIfam" id="NF008007">
    <property type="entry name" value="PRK10736.1"/>
    <property type="match status" value="1"/>
</dbReference>
<feature type="domain" description="Smf/DprA SLOG" evidence="2">
    <location>
        <begin position="74"/>
        <end position="283"/>
    </location>
</feature>
<dbReference type="AlphaFoldDB" id="A0A2I5T3V8"/>
<feature type="domain" description="Smf/DprA SAM" evidence="4">
    <location>
        <begin position="1"/>
        <end position="65"/>
    </location>
</feature>
<accession>A0A2I5T3V8</accession>
<dbReference type="KEGG" id="sera:Ser39006_004880"/>
<evidence type="ECO:0000313" key="7">
    <source>
        <dbReference type="Proteomes" id="UP000017700"/>
    </source>
</evidence>
<dbReference type="KEGG" id="serq:CWC46_04880"/>
<dbReference type="InterPro" id="IPR036388">
    <property type="entry name" value="WH-like_DNA-bd_sf"/>
</dbReference>
<dbReference type="Gene3D" id="1.10.10.10">
    <property type="entry name" value="Winged helix-like DNA-binding domain superfamily/Winged helix DNA-binding domain"/>
    <property type="match status" value="1"/>
</dbReference>
<evidence type="ECO:0000259" key="4">
    <source>
        <dbReference type="Pfam" id="PF25317"/>
    </source>
</evidence>
<dbReference type="InterPro" id="IPR057338">
    <property type="entry name" value="DprA_SAM"/>
</dbReference>
<dbReference type="Proteomes" id="UP000233778">
    <property type="component" value="Chromosome"/>
</dbReference>
<gene>
    <name evidence="5" type="ORF">CWC46_04880</name>
    <name evidence="6" type="ORF">Ser39006_004880</name>
</gene>
<protein>
    <submittedName>
        <fullName evidence="6">DNA-protecting protein DprA</fullName>
    </submittedName>
</protein>
<organism evidence="6 7">
    <name type="scientific">Serratia sp. (strain ATCC 39006)</name>
    <name type="common">Prodigiosinella confusarubida</name>
    <dbReference type="NCBI Taxonomy" id="104623"/>
    <lineage>
        <taxon>Bacteria</taxon>
        <taxon>Pseudomonadati</taxon>
        <taxon>Pseudomonadota</taxon>
        <taxon>Gammaproteobacteria</taxon>
        <taxon>Enterobacterales</taxon>
        <taxon>Pectobacteriaceae</taxon>
        <taxon>Prodigiosinella</taxon>
    </lineage>
</organism>
<dbReference type="Pfam" id="PF02481">
    <property type="entry name" value="DNA_processg_A"/>
    <property type="match status" value="1"/>
</dbReference>